<evidence type="ECO:0000256" key="1">
    <source>
        <dbReference type="ARBA" id="ARBA00022679"/>
    </source>
</evidence>
<dbReference type="GO" id="GO:0004519">
    <property type="term" value="F:endonuclease activity"/>
    <property type="evidence" value="ECO:0007669"/>
    <property type="project" value="UniProtKB-KW"/>
</dbReference>
<evidence type="ECO:0000313" key="10">
    <source>
        <dbReference type="WBParaSite" id="ECPE_0001301701-mRNA-1"/>
    </source>
</evidence>
<dbReference type="PANTHER" id="PTHR37984">
    <property type="entry name" value="PROTEIN CBG26694"/>
    <property type="match status" value="1"/>
</dbReference>
<reference evidence="10" key="1">
    <citation type="submission" date="2016-06" db="UniProtKB">
        <authorList>
            <consortium name="WormBaseParasite"/>
        </authorList>
    </citation>
    <scope>IDENTIFICATION</scope>
</reference>
<evidence type="ECO:0000313" key="8">
    <source>
        <dbReference type="EMBL" id="VDP90251.1"/>
    </source>
</evidence>
<reference evidence="8 9" key="2">
    <citation type="submission" date="2018-11" db="EMBL/GenBank/DDBJ databases">
        <authorList>
            <consortium name="Pathogen Informatics"/>
        </authorList>
    </citation>
    <scope>NUCLEOTIDE SEQUENCE [LARGE SCALE GENOMIC DNA]</scope>
    <source>
        <strain evidence="8 9">Egypt</strain>
    </source>
</reference>
<evidence type="ECO:0000256" key="2">
    <source>
        <dbReference type="ARBA" id="ARBA00022695"/>
    </source>
</evidence>
<evidence type="ECO:0000256" key="3">
    <source>
        <dbReference type="ARBA" id="ARBA00022722"/>
    </source>
</evidence>
<evidence type="ECO:0000256" key="5">
    <source>
        <dbReference type="ARBA" id="ARBA00022801"/>
    </source>
</evidence>
<dbReference type="WBParaSite" id="ECPE_0001301701-mRNA-1">
    <property type="protein sequence ID" value="ECPE_0001301701-mRNA-1"/>
    <property type="gene ID" value="ECPE_0001301701"/>
</dbReference>
<sequence>MQKEALAVYWAVHRLHKYLFGLRFTIITDHQALQYLFSPQKSISKPTAAMIQRWSIALAAYDYDIVHRPGKVIPQADFLSRWSKFSEAKKCHFIATAAPVSREGLR</sequence>
<protein>
    <submittedName>
        <fullName evidence="10">RT_RNaseH domain-containing protein</fullName>
    </submittedName>
</protein>
<dbReference type="PANTHER" id="PTHR37984:SF5">
    <property type="entry name" value="PROTEIN NYNRIN-LIKE"/>
    <property type="match status" value="1"/>
</dbReference>
<accession>A0A183B194</accession>
<keyword evidence="1" id="KW-0808">Transferase</keyword>
<dbReference type="GO" id="GO:0016787">
    <property type="term" value="F:hydrolase activity"/>
    <property type="evidence" value="ECO:0007669"/>
    <property type="project" value="UniProtKB-KW"/>
</dbReference>
<keyword evidence="9" id="KW-1185">Reference proteome</keyword>
<evidence type="ECO:0000256" key="6">
    <source>
        <dbReference type="ARBA" id="ARBA00022918"/>
    </source>
</evidence>
<dbReference type="InterPro" id="IPR050951">
    <property type="entry name" value="Retrovirus_Pol_polyprotein"/>
</dbReference>
<dbReference type="AlphaFoldDB" id="A0A183B194"/>
<organism evidence="10">
    <name type="scientific">Echinostoma caproni</name>
    <dbReference type="NCBI Taxonomy" id="27848"/>
    <lineage>
        <taxon>Eukaryota</taxon>
        <taxon>Metazoa</taxon>
        <taxon>Spiralia</taxon>
        <taxon>Lophotrochozoa</taxon>
        <taxon>Platyhelminthes</taxon>
        <taxon>Trematoda</taxon>
        <taxon>Digenea</taxon>
        <taxon>Plagiorchiida</taxon>
        <taxon>Echinostomata</taxon>
        <taxon>Echinostomatoidea</taxon>
        <taxon>Echinostomatidae</taxon>
        <taxon>Echinostoma</taxon>
    </lineage>
</organism>
<keyword evidence="3" id="KW-0540">Nuclease</keyword>
<keyword evidence="6" id="KW-0695">RNA-directed DNA polymerase</keyword>
<evidence type="ECO:0000259" key="7">
    <source>
        <dbReference type="Pfam" id="PF17917"/>
    </source>
</evidence>
<dbReference type="CDD" id="cd09274">
    <property type="entry name" value="RNase_HI_RT_Ty3"/>
    <property type="match status" value="1"/>
</dbReference>
<dbReference type="Pfam" id="PF17917">
    <property type="entry name" value="RT_RNaseH"/>
    <property type="match status" value="1"/>
</dbReference>
<proteinExistence type="predicted"/>
<evidence type="ECO:0000256" key="4">
    <source>
        <dbReference type="ARBA" id="ARBA00022759"/>
    </source>
</evidence>
<dbReference type="InterPro" id="IPR041373">
    <property type="entry name" value="RT_RNaseH"/>
</dbReference>
<keyword evidence="2" id="KW-0548">Nucleotidyltransferase</keyword>
<dbReference type="GO" id="GO:0003964">
    <property type="term" value="F:RNA-directed DNA polymerase activity"/>
    <property type="evidence" value="ECO:0007669"/>
    <property type="project" value="UniProtKB-KW"/>
</dbReference>
<dbReference type="Proteomes" id="UP000272942">
    <property type="component" value="Unassembled WGS sequence"/>
</dbReference>
<feature type="domain" description="Reverse transcriptase RNase H-like" evidence="7">
    <location>
        <begin position="2"/>
        <end position="61"/>
    </location>
</feature>
<dbReference type="InterPro" id="IPR043502">
    <property type="entry name" value="DNA/RNA_pol_sf"/>
</dbReference>
<keyword evidence="5" id="KW-0378">Hydrolase</keyword>
<dbReference type="OrthoDB" id="6103187at2759"/>
<name>A0A183B194_9TREM</name>
<keyword evidence="4" id="KW-0255">Endonuclease</keyword>
<evidence type="ECO:0000313" key="9">
    <source>
        <dbReference type="Proteomes" id="UP000272942"/>
    </source>
</evidence>
<dbReference type="EMBL" id="UZAN01054034">
    <property type="protein sequence ID" value="VDP90251.1"/>
    <property type="molecule type" value="Genomic_DNA"/>
</dbReference>
<dbReference type="SUPFAM" id="SSF56672">
    <property type="entry name" value="DNA/RNA polymerases"/>
    <property type="match status" value="1"/>
</dbReference>
<gene>
    <name evidence="8" type="ORF">ECPE_LOCUS12979</name>
</gene>